<dbReference type="GO" id="GO:0003984">
    <property type="term" value="F:acetolactate synthase activity"/>
    <property type="evidence" value="ECO:0007669"/>
    <property type="project" value="TreeGrafter"/>
</dbReference>
<dbReference type="InterPro" id="IPR045865">
    <property type="entry name" value="ACT-like_dom_sf"/>
</dbReference>
<dbReference type="Gene3D" id="3.40.50.300">
    <property type="entry name" value="P-loop containing nucleotide triphosphate hydrolases"/>
    <property type="match status" value="1"/>
</dbReference>
<name>A0AAV0TRB5_9STRA</name>
<sequence length="596" mass="66937">MLHVRRLTPSICVFSHNKRLCFQSLACTSFSSSNTFIKTTKNGLEERIISALVVNRPGTLAQLAKVFSYANQSITGLCVRSTVVPELSRVTITCFLQDQELSTLKKRLRALVAVTFFHITSVKFCVTTKQLLLRSQLLVQIRRDPRRQCHLLRTLKEFQAEIVVPNDEQDAENDDPFVTMDDEHFDQDGVPYSYSSAASVTQFLTLVDEPHRLIQFVDALKERGFQIFETQMCGPVFLDASHSTLDPKNSYSFRRKVALEVEKLFLISTDNETTTAKTEREIQGGKAHVSKGTASVLQQVKKDKDSGVTSFKANPLDADGMTSSMSPTSTFQLHRNERGCFTSNRLRLHARIAQQLYSCVPQDIAAPKFVLLLGIPGSGKSTMLSHLDLMGQLTLQDFVNFDVDDVIALLPEFYHAMLNVGLGNDPESRIVTDLEHAGMSSKAPVKLLPRPQTRYQLCRDEACFILKKNLDGAIMSRKNIILHGSGKSFTSYALTLDQVEAAGFDVHVVCLDIPITEAYKRVDKRCIGFGRDVPRLVIERASSLITRNFRRLASRVPNAHLFDSIGIPPRLVWSKQRLEIVTEHPDDDVQRKYGIV</sequence>
<gene>
    <name evidence="2" type="ORF">PDE001_LOCUS3346</name>
</gene>
<dbReference type="GO" id="GO:0009097">
    <property type="term" value="P:isoleucine biosynthetic process"/>
    <property type="evidence" value="ECO:0007669"/>
    <property type="project" value="TreeGrafter"/>
</dbReference>
<dbReference type="InterPro" id="IPR004789">
    <property type="entry name" value="Acetalactate_synth_ssu"/>
</dbReference>
<dbReference type="GO" id="GO:1990610">
    <property type="term" value="F:acetolactate synthase regulator activity"/>
    <property type="evidence" value="ECO:0007669"/>
    <property type="project" value="InterPro"/>
</dbReference>
<proteinExistence type="predicted"/>
<accession>A0AAV0TRB5</accession>
<organism evidence="2 3">
    <name type="scientific">Peronospora destructor</name>
    <dbReference type="NCBI Taxonomy" id="86335"/>
    <lineage>
        <taxon>Eukaryota</taxon>
        <taxon>Sar</taxon>
        <taxon>Stramenopiles</taxon>
        <taxon>Oomycota</taxon>
        <taxon>Peronosporomycetes</taxon>
        <taxon>Peronosporales</taxon>
        <taxon>Peronosporaceae</taxon>
        <taxon>Peronospora</taxon>
    </lineage>
</organism>
<dbReference type="PROSITE" id="PS51671">
    <property type="entry name" value="ACT"/>
    <property type="match status" value="1"/>
</dbReference>
<dbReference type="Gene3D" id="3.30.70.260">
    <property type="match status" value="1"/>
</dbReference>
<protein>
    <recommendedName>
        <fullName evidence="1">ACT domain-containing protein</fullName>
    </recommendedName>
</protein>
<dbReference type="GO" id="GO:0009099">
    <property type="term" value="P:L-valine biosynthetic process"/>
    <property type="evidence" value="ECO:0007669"/>
    <property type="project" value="TreeGrafter"/>
</dbReference>
<feature type="domain" description="ACT" evidence="1">
    <location>
        <begin position="48"/>
        <end position="122"/>
    </location>
</feature>
<dbReference type="Pfam" id="PF22629">
    <property type="entry name" value="ACT_AHAS_ss"/>
    <property type="match status" value="1"/>
</dbReference>
<dbReference type="EMBL" id="CANTFM010000570">
    <property type="protein sequence ID" value="CAI5725406.1"/>
    <property type="molecule type" value="Genomic_DNA"/>
</dbReference>
<dbReference type="InterPro" id="IPR002912">
    <property type="entry name" value="ACT_dom"/>
</dbReference>
<dbReference type="PANTHER" id="PTHR30239:SF0">
    <property type="entry name" value="ACETOLACTATE SYNTHASE SMALL SUBUNIT 1, CHLOROPLASTIC"/>
    <property type="match status" value="1"/>
</dbReference>
<dbReference type="SUPFAM" id="SSF52540">
    <property type="entry name" value="P-loop containing nucleoside triphosphate hydrolases"/>
    <property type="match status" value="1"/>
</dbReference>
<dbReference type="GO" id="GO:0005829">
    <property type="term" value="C:cytosol"/>
    <property type="evidence" value="ECO:0007669"/>
    <property type="project" value="TreeGrafter"/>
</dbReference>
<dbReference type="InterPro" id="IPR027417">
    <property type="entry name" value="P-loop_NTPase"/>
</dbReference>
<comment type="caution">
    <text evidence="2">The sequence shown here is derived from an EMBL/GenBank/DDBJ whole genome shotgun (WGS) entry which is preliminary data.</text>
</comment>
<keyword evidence="3" id="KW-1185">Reference proteome</keyword>
<dbReference type="PANTHER" id="PTHR30239">
    <property type="entry name" value="ACETOLACTATE SYNTHASE SMALL SUBUNIT"/>
    <property type="match status" value="1"/>
</dbReference>
<reference evidence="2" key="1">
    <citation type="submission" date="2022-12" db="EMBL/GenBank/DDBJ databases">
        <authorList>
            <person name="Webb A."/>
        </authorList>
    </citation>
    <scope>NUCLEOTIDE SEQUENCE</scope>
    <source>
        <strain evidence="2">Pd1</strain>
    </source>
</reference>
<dbReference type="SUPFAM" id="SSF55021">
    <property type="entry name" value="ACT-like"/>
    <property type="match status" value="1"/>
</dbReference>
<evidence type="ECO:0000313" key="2">
    <source>
        <dbReference type="EMBL" id="CAI5725406.1"/>
    </source>
</evidence>
<dbReference type="Proteomes" id="UP001162029">
    <property type="component" value="Unassembled WGS sequence"/>
</dbReference>
<dbReference type="InterPro" id="IPR054480">
    <property type="entry name" value="AHAS_small-like_ACT"/>
</dbReference>
<evidence type="ECO:0000259" key="1">
    <source>
        <dbReference type="PROSITE" id="PS51671"/>
    </source>
</evidence>
<dbReference type="AlphaFoldDB" id="A0AAV0TRB5"/>
<evidence type="ECO:0000313" key="3">
    <source>
        <dbReference type="Proteomes" id="UP001162029"/>
    </source>
</evidence>